<proteinExistence type="predicted"/>
<keyword evidence="1" id="KW-1133">Transmembrane helix</keyword>
<keyword evidence="3" id="KW-1185">Reference proteome</keyword>
<accession>A0ABR3QQF6</accession>
<dbReference type="Proteomes" id="UP001521222">
    <property type="component" value="Unassembled WGS sequence"/>
</dbReference>
<keyword evidence="1" id="KW-0812">Transmembrane</keyword>
<feature type="transmembrane region" description="Helical" evidence="1">
    <location>
        <begin position="12"/>
        <end position="31"/>
    </location>
</feature>
<evidence type="ECO:0000313" key="2">
    <source>
        <dbReference type="EMBL" id="KAL1594119.1"/>
    </source>
</evidence>
<dbReference type="Pfam" id="PF11927">
    <property type="entry name" value="HODM_asu-like"/>
    <property type="match status" value="1"/>
</dbReference>
<name>A0ABR3QQF6_9PLEO</name>
<evidence type="ECO:0000256" key="1">
    <source>
        <dbReference type="SAM" id="Phobius"/>
    </source>
</evidence>
<organism evidence="2 3">
    <name type="scientific">Nothophoma quercina</name>
    <dbReference type="NCBI Taxonomy" id="749835"/>
    <lineage>
        <taxon>Eukaryota</taxon>
        <taxon>Fungi</taxon>
        <taxon>Dikarya</taxon>
        <taxon>Ascomycota</taxon>
        <taxon>Pezizomycotina</taxon>
        <taxon>Dothideomycetes</taxon>
        <taxon>Pleosporomycetidae</taxon>
        <taxon>Pleosporales</taxon>
        <taxon>Pleosporineae</taxon>
        <taxon>Didymellaceae</taxon>
        <taxon>Nothophoma</taxon>
    </lineage>
</organism>
<dbReference type="InterPro" id="IPR021848">
    <property type="entry name" value="HODM_asu-like"/>
</dbReference>
<comment type="caution">
    <text evidence="2">The sequence shown here is derived from an EMBL/GenBank/DDBJ whole genome shotgun (WGS) entry which is preliminary data.</text>
</comment>
<keyword evidence="1" id="KW-0472">Membrane</keyword>
<sequence>MSVSFDLINTAYVWVLSLLGAATLTLVLSSAGKYFKRALQPIESPAKRQDSVLSDENAEDAYYNITPLPDFDVDAEEPIKARPFKPKFHMTMAIENTTLSDLVAMDKTYHERIQIRRKLLLDEHYEVLGNNPKASPAVFELYIWLTQTYLPSRFPTMFARTPTGLFNKTTHETLPLTPASATHALELMGSHIDDEFLFLLPSDSPKDEGKYRLEAFITCFPSGFNTRSKLGLLLADIHTPVPHYKQKLERSMDKFFAMLPVGKIVKRWNWAISTSGDLFCVKGNHTTKEEVGDEDPDVDLRTTYLRCERQTVHRLPRSRAVVFAFKTYQYPISELRDEGSGLALSEAIDGMGTGSAPEMTVYKRQVVWGEKIKRFLAGEIEVDA</sequence>
<evidence type="ECO:0000313" key="3">
    <source>
        <dbReference type="Proteomes" id="UP001521222"/>
    </source>
</evidence>
<gene>
    <name evidence="2" type="ORF">SLS59_008953</name>
</gene>
<reference evidence="2 3" key="1">
    <citation type="submission" date="2024-02" db="EMBL/GenBank/DDBJ databases">
        <title>De novo assembly and annotation of 12 fungi associated with fruit tree decline syndrome in Ontario, Canada.</title>
        <authorList>
            <person name="Sulman M."/>
            <person name="Ellouze W."/>
            <person name="Ilyukhin E."/>
        </authorList>
    </citation>
    <scope>NUCLEOTIDE SEQUENCE [LARGE SCALE GENOMIC DNA]</scope>
    <source>
        <strain evidence="2 3">M97-236</strain>
    </source>
</reference>
<dbReference type="EMBL" id="JAKIXB020000037">
    <property type="protein sequence ID" value="KAL1594119.1"/>
    <property type="molecule type" value="Genomic_DNA"/>
</dbReference>
<protein>
    <submittedName>
        <fullName evidence="2">Uncharacterized protein</fullName>
    </submittedName>
</protein>